<comment type="caution">
    <text evidence="2">The sequence shown here is derived from an EMBL/GenBank/DDBJ whole genome shotgun (WGS) entry which is preliminary data.</text>
</comment>
<dbReference type="PANTHER" id="PTHR12110:SF41">
    <property type="entry name" value="INOSOSE DEHYDRATASE"/>
    <property type="match status" value="1"/>
</dbReference>
<protein>
    <submittedName>
        <fullName evidence="2">Myo-inosose-2 dehydratase</fullName>
    </submittedName>
</protein>
<keyword evidence="3" id="KW-1185">Reference proteome</keyword>
<dbReference type="InterPro" id="IPR036237">
    <property type="entry name" value="Xyl_isomerase-like_sf"/>
</dbReference>
<dbReference type="InterPro" id="IPR050312">
    <property type="entry name" value="IolE/XylAMocC-like"/>
</dbReference>
<reference evidence="2 3" key="1">
    <citation type="submission" date="2016-12" db="EMBL/GenBank/DDBJ databases">
        <title>Comparison of Traditional DNA-DNA Hybridization with In Silico Genomic Analysis.</title>
        <authorList>
            <person name="Nicholson A.C."/>
            <person name="Humrighouse B.W."/>
            <person name="Graziano J."/>
            <person name="Lasker B."/>
            <person name="Whitney A.M."/>
            <person name="Mcquiston J.R."/>
        </authorList>
    </citation>
    <scope>NUCLEOTIDE SEQUENCE [LARGE SCALE GENOMIC DNA]</scope>
    <source>
        <strain evidence="2 3">H2240</strain>
    </source>
</reference>
<gene>
    <name evidence="2" type="primary">iolE</name>
    <name evidence="2" type="ORF">CDV49_05655</name>
</gene>
<dbReference type="InterPro" id="IPR013022">
    <property type="entry name" value="Xyl_isomerase-like_TIM-brl"/>
</dbReference>
<dbReference type="Pfam" id="PF01261">
    <property type="entry name" value="AP_endonuc_2"/>
    <property type="match status" value="1"/>
</dbReference>
<dbReference type="AlphaFoldDB" id="A0A212AE12"/>
<dbReference type="InterPro" id="IPR030823">
    <property type="entry name" value="IolE/MocC"/>
</dbReference>
<evidence type="ECO:0000259" key="1">
    <source>
        <dbReference type="Pfam" id="PF01261"/>
    </source>
</evidence>
<sequence length="307" mass="33424">MILYGTNPIAWANDDDRSIGADIPTDRILHEAGEVIGFDGIENGHRWPEDPEALKALLARYGLRFISGWYSMALLTRGVDEEIRAVQPHLAKLKVNGCKVCIVCECSNTVHGDPLAPVNDRPRLTAAEMTAFGARVEEFARYLADEGVTLAYHHHMGTVVESPEDIDAFMAATGPATHLLFDAGHCAFGGGDPETVLARHVARVAHVHAKNIRRGVTERVRMENLSFLQGVLAGAFTVPGDPEGAIDFLPLLRILATAGYQGWLVIEAEQDPDRYDPLIYQTLGLDSLRAAAREAGLDRAVAAETRP</sequence>
<accession>A0A212AE12</accession>
<dbReference type="Gene3D" id="3.20.20.150">
    <property type="entry name" value="Divalent-metal-dependent TIM barrel enzymes"/>
    <property type="match status" value="1"/>
</dbReference>
<name>A0A212AE12_9RHOB</name>
<organism evidence="2 3">
    <name type="scientific">Haematobacter genomosp. 1</name>
    <dbReference type="NCBI Taxonomy" id="366618"/>
    <lineage>
        <taxon>Bacteria</taxon>
        <taxon>Pseudomonadati</taxon>
        <taxon>Pseudomonadota</taxon>
        <taxon>Alphaproteobacteria</taxon>
        <taxon>Rhodobacterales</taxon>
        <taxon>Paracoccaceae</taxon>
        <taxon>Haematobacter</taxon>
    </lineage>
</organism>
<evidence type="ECO:0000313" key="2">
    <source>
        <dbReference type="EMBL" id="OWJ79488.1"/>
    </source>
</evidence>
<dbReference type="SUPFAM" id="SSF51658">
    <property type="entry name" value="Xylose isomerase-like"/>
    <property type="match status" value="1"/>
</dbReference>
<feature type="domain" description="Xylose isomerase-like TIM barrel" evidence="1">
    <location>
        <begin position="36"/>
        <end position="273"/>
    </location>
</feature>
<dbReference type="NCBIfam" id="TIGR04379">
    <property type="entry name" value="myo_inos_iolE"/>
    <property type="match status" value="1"/>
</dbReference>
<dbReference type="OrthoDB" id="9804047at2"/>
<dbReference type="RefSeq" id="WP_088214717.1">
    <property type="nucleotide sequence ID" value="NZ_NIPW01000008.1"/>
</dbReference>
<proteinExistence type="predicted"/>
<evidence type="ECO:0000313" key="3">
    <source>
        <dbReference type="Proteomes" id="UP000196878"/>
    </source>
</evidence>
<dbReference type="Proteomes" id="UP000196878">
    <property type="component" value="Unassembled WGS sequence"/>
</dbReference>
<dbReference type="EMBL" id="NIPW01000008">
    <property type="protein sequence ID" value="OWJ79488.1"/>
    <property type="molecule type" value="Genomic_DNA"/>
</dbReference>
<dbReference type="PANTHER" id="PTHR12110">
    <property type="entry name" value="HYDROXYPYRUVATE ISOMERASE"/>
    <property type="match status" value="1"/>
</dbReference>